<reference evidence="13" key="1">
    <citation type="submission" date="2023-08" db="EMBL/GenBank/DDBJ databases">
        <authorList>
            <person name="Chen Y."/>
            <person name="Shah S."/>
            <person name="Dougan E. K."/>
            <person name="Thang M."/>
            <person name="Chan C."/>
        </authorList>
    </citation>
    <scope>NUCLEOTIDE SEQUENCE</scope>
</reference>
<comment type="caution">
    <text evidence="13">The sequence shown here is derived from an EMBL/GenBank/DDBJ whole genome shotgun (WGS) entry which is preliminary data.</text>
</comment>
<keyword evidence="14" id="KW-1185">Reference proteome</keyword>
<feature type="short sequence motif" description="GXGXXG" evidence="9">
    <location>
        <begin position="831"/>
        <end position="836"/>
    </location>
</feature>
<dbReference type="InterPro" id="IPR050301">
    <property type="entry name" value="NTE"/>
</dbReference>
<dbReference type="CDD" id="cd00038">
    <property type="entry name" value="CAP_ED"/>
    <property type="match status" value="2"/>
</dbReference>
<dbReference type="PROSITE" id="PS51635">
    <property type="entry name" value="PNPLA"/>
    <property type="match status" value="1"/>
</dbReference>
<feature type="short sequence motif" description="GXSXG" evidence="9">
    <location>
        <begin position="858"/>
        <end position="862"/>
    </location>
</feature>
<dbReference type="GO" id="GO:0016020">
    <property type="term" value="C:membrane"/>
    <property type="evidence" value="ECO:0007669"/>
    <property type="project" value="UniProtKB-SubCell"/>
</dbReference>
<dbReference type="InterPro" id="IPR018490">
    <property type="entry name" value="cNMP-bd_dom_sf"/>
</dbReference>
<evidence type="ECO:0000256" key="1">
    <source>
        <dbReference type="ARBA" id="ARBA00004370"/>
    </source>
</evidence>
<keyword evidence="5 9" id="KW-0442">Lipid degradation</keyword>
<dbReference type="PROSITE" id="PS50042">
    <property type="entry name" value="CNMP_BINDING_3"/>
    <property type="match status" value="3"/>
</dbReference>
<accession>A0AA36JSR4</accession>
<evidence type="ECO:0000313" key="14">
    <source>
        <dbReference type="Proteomes" id="UP001178507"/>
    </source>
</evidence>
<dbReference type="InterPro" id="IPR056556">
    <property type="entry name" value="NTE1_P-loop_dom"/>
</dbReference>
<dbReference type="GO" id="GO:0004622">
    <property type="term" value="F:phosphatidylcholine lysophospholipase activity"/>
    <property type="evidence" value="ECO:0007669"/>
    <property type="project" value="UniProtKB-ARBA"/>
</dbReference>
<comment type="similarity">
    <text evidence="2">Belongs to the NTE family.</text>
</comment>
<organism evidence="13 14">
    <name type="scientific">Effrenium voratum</name>
    <dbReference type="NCBI Taxonomy" id="2562239"/>
    <lineage>
        <taxon>Eukaryota</taxon>
        <taxon>Sar</taxon>
        <taxon>Alveolata</taxon>
        <taxon>Dinophyceae</taxon>
        <taxon>Suessiales</taxon>
        <taxon>Symbiodiniaceae</taxon>
        <taxon>Effrenium</taxon>
    </lineage>
</organism>
<dbReference type="GO" id="GO:0016042">
    <property type="term" value="P:lipid catabolic process"/>
    <property type="evidence" value="ECO:0007669"/>
    <property type="project" value="UniProtKB-UniRule"/>
</dbReference>
<dbReference type="SUPFAM" id="SSF51206">
    <property type="entry name" value="cAMP-binding domain-like"/>
    <property type="match status" value="3"/>
</dbReference>
<feature type="domain" description="Cyclic nucleotide-binding" evidence="11">
    <location>
        <begin position="462"/>
        <end position="571"/>
    </location>
</feature>
<evidence type="ECO:0000256" key="7">
    <source>
        <dbReference type="ARBA" id="ARBA00023098"/>
    </source>
</evidence>
<feature type="domain" description="Cyclic nucleotide-binding" evidence="11">
    <location>
        <begin position="346"/>
        <end position="448"/>
    </location>
</feature>
<evidence type="ECO:0000256" key="6">
    <source>
        <dbReference type="ARBA" id="ARBA00022989"/>
    </source>
</evidence>
<dbReference type="EMBL" id="CAUJNA010003819">
    <property type="protein sequence ID" value="CAJ1410488.1"/>
    <property type="molecule type" value="Genomic_DNA"/>
</dbReference>
<protein>
    <recommendedName>
        <fullName evidence="15">Patatin</fullName>
    </recommendedName>
</protein>
<sequence>MESVSHAVSLAANAASLALEGSKDAVAPLWSQLELITAAALQVVEAFRLLIVEALGQLIRFVLAHPNLTFGAIAVPVVSLALNVGRWLINLSWERGLRDSRSGRLQSAGRKHRLQEMEAYMSFSSGESDMEMEAEVEEQNPGLDSPSLCVQQKQRVASLASFMMGGPGSSALPVECMEFLEAKVEDLDFGPNESVFAQGDRRTSFFVVKEGEVVVELGSRSSDVYRIGPGNAIVGLLYMLASLPAQHLPPGSSSEPSLDCTRHSSSSRAGSSGAKVAALPLESFSEAFERFPKAMQWLVQRLSVRFSTVVFDTLSTYFGLRMEFMTPSTFKALEALELRECAPEEAFRQLFKGCGEKAAKELTHAETLTCEAGDLVFAPQTRAKHLMILLEGEVTVEVQAGGPRPPVSLGDALGELSILTDKPSPVHYRCVSRCKFAALSREVCMRLLEQCPRAFTLTLLHLIVGRTASWLHRVDACLDWLSVEGGSCLFRAGDEMCGFFMVLSGRLVALDVPEKGAKRGTGLKVTDILQRGRLCGELDCLRRCPYSATLLASRDTELCRVSPTLLQLIAMDFPQAILHFSAYIGSRPSQVEDISSAKYKTTITVVPATENVDITRVCSELTTALSKLGTTMHISPSTHLFFSPLLKGSAKTLDEFRLARLLAEMEERRRWLVYEAEPACGGKVTDWTKRCVRQADHILVAAEFNGQGRGDVPQTLNEQYVHTTAPLYVTRELLLLHNGTIKGKASGLASMDDWFVGSAAHADTLKPGVSGFVRHHLFGAGFGKCQRSTRHYLNCRPWARRWHHVRGEDLRDWARVARLLAGKAVGVCFGGGGARGNVHFGVIQAMQELDIPIDVVSGTSFGALAAAMYAISAPEPTSLRSVVKRVMTTQFSTRKLLWDLTFPRTANFTGAFLNSMLKDIFARRRCEDLLIPFSCTSTDIVQFKEKVHRDGPIWRVVRASMSLVGIAPPLPHQERRENGKVTTTLLVDGGYSNQYPIEVLRENGAGIVICVECCPDYSPVCTDYGDAVWGGLVMLKRRLCCRRSSHSGIDPPTQAEIQERLMYLVEALKDPHRDRANLVISPDVSPYGLLDMPKYQEIIELGYKTAMPELKKLLSDSDEEVKQILTSARSEEKASKSLNEVEYGDRLIYATWRRAQKLLKRQSRKMSTSWPEMSTADEADNED</sequence>
<keyword evidence="7 9" id="KW-0443">Lipid metabolism</keyword>
<gene>
    <name evidence="13" type="ORF">EVOR1521_LOCUS31304</name>
</gene>
<evidence type="ECO:0000256" key="3">
    <source>
        <dbReference type="ARBA" id="ARBA00022692"/>
    </source>
</evidence>
<keyword evidence="6" id="KW-1133">Transmembrane helix</keyword>
<dbReference type="Proteomes" id="UP001178507">
    <property type="component" value="Unassembled WGS sequence"/>
</dbReference>
<evidence type="ECO:0008006" key="15">
    <source>
        <dbReference type="Google" id="ProtNLM"/>
    </source>
</evidence>
<dbReference type="Gene3D" id="3.40.1090.10">
    <property type="entry name" value="Cytosolic phospholipase A2 catalytic domain"/>
    <property type="match status" value="1"/>
</dbReference>
<dbReference type="SUPFAM" id="SSF52151">
    <property type="entry name" value="FabD/lysophospholipase-like"/>
    <property type="match status" value="1"/>
</dbReference>
<evidence type="ECO:0000256" key="5">
    <source>
        <dbReference type="ARBA" id="ARBA00022963"/>
    </source>
</evidence>
<evidence type="ECO:0000256" key="10">
    <source>
        <dbReference type="SAM" id="MobiDB-lite"/>
    </source>
</evidence>
<evidence type="ECO:0000256" key="4">
    <source>
        <dbReference type="ARBA" id="ARBA00022801"/>
    </source>
</evidence>
<evidence type="ECO:0000259" key="12">
    <source>
        <dbReference type="PROSITE" id="PS51635"/>
    </source>
</evidence>
<dbReference type="InterPro" id="IPR014710">
    <property type="entry name" value="RmlC-like_jellyroll"/>
</dbReference>
<evidence type="ECO:0000256" key="8">
    <source>
        <dbReference type="ARBA" id="ARBA00023136"/>
    </source>
</evidence>
<evidence type="ECO:0000256" key="9">
    <source>
        <dbReference type="PROSITE-ProRule" id="PRU01161"/>
    </source>
</evidence>
<name>A0AA36JSR4_9DINO</name>
<feature type="active site" description="Proton acceptor" evidence="9">
    <location>
        <position position="988"/>
    </location>
</feature>
<dbReference type="SMART" id="SM00100">
    <property type="entry name" value="cNMP"/>
    <property type="match status" value="3"/>
</dbReference>
<evidence type="ECO:0000259" key="11">
    <source>
        <dbReference type="PROSITE" id="PS50042"/>
    </source>
</evidence>
<feature type="domain" description="PNPLA" evidence="12">
    <location>
        <begin position="827"/>
        <end position="1001"/>
    </location>
</feature>
<dbReference type="InterPro" id="IPR002641">
    <property type="entry name" value="PNPLA_dom"/>
</dbReference>
<dbReference type="Pfam" id="PF01734">
    <property type="entry name" value="Patatin"/>
    <property type="match status" value="1"/>
</dbReference>
<evidence type="ECO:0000256" key="2">
    <source>
        <dbReference type="ARBA" id="ARBA00006636"/>
    </source>
</evidence>
<dbReference type="InterPro" id="IPR000595">
    <property type="entry name" value="cNMP-bd_dom"/>
</dbReference>
<feature type="short sequence motif" description="DGA/G" evidence="9">
    <location>
        <begin position="988"/>
        <end position="990"/>
    </location>
</feature>
<feature type="region of interest" description="Disordered" evidence="10">
    <location>
        <begin position="1160"/>
        <end position="1183"/>
    </location>
</feature>
<dbReference type="PANTHER" id="PTHR14226">
    <property type="entry name" value="NEUROPATHY TARGET ESTERASE/SWISS CHEESE D.MELANOGASTER"/>
    <property type="match status" value="1"/>
</dbReference>
<feature type="domain" description="Cyclic nucleotide-binding" evidence="11">
    <location>
        <begin position="189"/>
        <end position="244"/>
    </location>
</feature>
<dbReference type="InterPro" id="IPR016035">
    <property type="entry name" value="Acyl_Trfase/lysoPLipase"/>
</dbReference>
<dbReference type="Pfam" id="PF00027">
    <property type="entry name" value="cNMP_binding"/>
    <property type="match status" value="2"/>
</dbReference>
<keyword evidence="4 9" id="KW-0378">Hydrolase</keyword>
<feature type="active site" description="Nucleophile" evidence="9">
    <location>
        <position position="860"/>
    </location>
</feature>
<feature type="region of interest" description="Disordered" evidence="10">
    <location>
        <begin position="250"/>
        <end position="271"/>
    </location>
</feature>
<comment type="subcellular location">
    <subcellularLocation>
        <location evidence="1">Membrane</location>
    </subcellularLocation>
</comment>
<dbReference type="Gene3D" id="2.60.120.10">
    <property type="entry name" value="Jelly Rolls"/>
    <property type="match status" value="3"/>
</dbReference>
<proteinExistence type="inferred from homology"/>
<dbReference type="PANTHER" id="PTHR14226:SF29">
    <property type="entry name" value="NEUROPATHY TARGET ESTERASE SWS"/>
    <property type="match status" value="1"/>
</dbReference>
<dbReference type="AlphaFoldDB" id="A0AA36JSR4"/>
<keyword evidence="3" id="KW-0812">Transmembrane</keyword>
<dbReference type="Pfam" id="PF24179">
    <property type="entry name" value="NTE_Ploop"/>
    <property type="match status" value="1"/>
</dbReference>
<keyword evidence="8" id="KW-0472">Membrane</keyword>
<evidence type="ECO:0000313" key="13">
    <source>
        <dbReference type="EMBL" id="CAJ1410488.1"/>
    </source>
</evidence>